<keyword evidence="3" id="KW-0677">Repeat</keyword>
<dbReference type="CDD" id="cd23766">
    <property type="entry name" value="IQCG"/>
    <property type="match status" value="1"/>
</dbReference>
<keyword evidence="2" id="KW-0963">Cytoplasm</keyword>
<evidence type="ECO:0000256" key="5">
    <source>
        <dbReference type="SAM" id="MobiDB-lite"/>
    </source>
</evidence>
<dbReference type="InterPro" id="IPR036872">
    <property type="entry name" value="CH_dom_sf"/>
</dbReference>
<dbReference type="SUPFAM" id="SSF47576">
    <property type="entry name" value="Calponin-homology domain, CH-domain"/>
    <property type="match status" value="1"/>
</dbReference>
<dbReference type="GO" id="GO:0007051">
    <property type="term" value="P:spindle organization"/>
    <property type="evidence" value="ECO:0007669"/>
    <property type="project" value="TreeGrafter"/>
</dbReference>
<protein>
    <recommendedName>
        <fullName evidence="6">Calponin-homology (CH) domain-containing protein</fullName>
    </recommendedName>
</protein>
<dbReference type="InterPro" id="IPR011989">
    <property type="entry name" value="ARM-like"/>
</dbReference>
<gene>
    <name evidence="7" type="ORF">Vretifemale_11132</name>
    <name evidence="8" type="ORF">Vretimale_7190</name>
</gene>
<dbReference type="EMBL" id="BNCQ01000011">
    <property type="protein sequence ID" value="GIM02312.1"/>
    <property type="molecule type" value="Genomic_DNA"/>
</dbReference>
<dbReference type="GO" id="GO:0005737">
    <property type="term" value="C:cytoplasm"/>
    <property type="evidence" value="ECO:0007669"/>
    <property type="project" value="UniProtKB-SubCell"/>
</dbReference>
<keyword evidence="4" id="KW-0112">Calmodulin-binding</keyword>
<dbReference type="SUPFAM" id="SSF52540">
    <property type="entry name" value="P-loop containing nucleoside triphosphate hydrolases"/>
    <property type="match status" value="3"/>
</dbReference>
<comment type="subcellular location">
    <subcellularLocation>
        <location evidence="1">Cytoplasm</location>
    </subcellularLocation>
</comment>
<dbReference type="InterPro" id="IPR027417">
    <property type="entry name" value="P-loop_NTPase"/>
</dbReference>
<dbReference type="PANTHER" id="PTHR22706:SF1">
    <property type="entry name" value="ASSEMBLY FACTOR FOR SPINDLE MICROTUBULES"/>
    <property type="match status" value="1"/>
</dbReference>
<feature type="compositionally biased region" description="Low complexity" evidence="5">
    <location>
        <begin position="1836"/>
        <end position="1848"/>
    </location>
</feature>
<dbReference type="PROSITE" id="PS50021">
    <property type="entry name" value="CH"/>
    <property type="match status" value="1"/>
</dbReference>
<name>A0A8J4G8V6_9CHLO</name>
<feature type="compositionally biased region" description="Low complexity" evidence="5">
    <location>
        <begin position="1779"/>
        <end position="1792"/>
    </location>
</feature>
<feature type="region of interest" description="Disordered" evidence="5">
    <location>
        <begin position="1762"/>
        <end position="1799"/>
    </location>
</feature>
<dbReference type="Pfam" id="PF00307">
    <property type="entry name" value="CH"/>
    <property type="match status" value="1"/>
</dbReference>
<evidence type="ECO:0000256" key="3">
    <source>
        <dbReference type="ARBA" id="ARBA00022737"/>
    </source>
</evidence>
<dbReference type="Proteomes" id="UP000722791">
    <property type="component" value="Unassembled WGS sequence"/>
</dbReference>
<reference evidence="8" key="1">
    <citation type="journal article" date="2021" name="Proc. Natl. Acad. Sci. U.S.A.">
        <title>Three genomes in the algal genus Volvox reveal the fate of a haploid sex-determining region after a transition to homothallism.</title>
        <authorList>
            <person name="Yamamoto K."/>
            <person name="Hamaji T."/>
            <person name="Kawai-Toyooka H."/>
            <person name="Matsuzaki R."/>
            <person name="Takahashi F."/>
            <person name="Nishimura Y."/>
            <person name="Kawachi M."/>
            <person name="Noguchi H."/>
            <person name="Minakuchi Y."/>
            <person name="Umen J.G."/>
            <person name="Toyoda A."/>
            <person name="Nozaki H."/>
        </authorList>
    </citation>
    <scope>NUCLEOTIDE SEQUENCE</scope>
    <source>
        <strain evidence="8">NIES-3785</strain>
        <strain evidence="7">NIES-3786</strain>
    </source>
</reference>
<evidence type="ECO:0000313" key="9">
    <source>
        <dbReference type="Proteomes" id="UP000722791"/>
    </source>
</evidence>
<feature type="domain" description="Calponin-homology (CH)" evidence="6">
    <location>
        <begin position="714"/>
        <end position="867"/>
    </location>
</feature>
<evidence type="ECO:0000259" key="6">
    <source>
        <dbReference type="PROSITE" id="PS50021"/>
    </source>
</evidence>
<evidence type="ECO:0000256" key="2">
    <source>
        <dbReference type="ARBA" id="ARBA00022490"/>
    </source>
</evidence>
<dbReference type="InterPro" id="IPR000048">
    <property type="entry name" value="IQ_motif_EF-hand-BS"/>
</dbReference>
<proteinExistence type="predicted"/>
<feature type="compositionally biased region" description="Low complexity" evidence="5">
    <location>
        <begin position="225"/>
        <end position="244"/>
    </location>
</feature>
<dbReference type="PANTHER" id="PTHR22706">
    <property type="entry name" value="ASSEMBLY FACTOR FOR SPINDLE MICROTUBULES"/>
    <property type="match status" value="1"/>
</dbReference>
<dbReference type="Gene3D" id="1.25.10.10">
    <property type="entry name" value="Leucine-rich Repeat Variant"/>
    <property type="match status" value="1"/>
</dbReference>
<dbReference type="GO" id="GO:0000922">
    <property type="term" value="C:spindle pole"/>
    <property type="evidence" value="ECO:0007669"/>
    <property type="project" value="TreeGrafter"/>
</dbReference>
<dbReference type="Pfam" id="PF00612">
    <property type="entry name" value="IQ"/>
    <property type="match status" value="15"/>
</dbReference>
<dbReference type="EMBL" id="BNCP01000023">
    <property type="protein sequence ID" value="GIL82218.1"/>
    <property type="molecule type" value="Genomic_DNA"/>
</dbReference>
<feature type="region of interest" description="Disordered" evidence="5">
    <location>
        <begin position="1818"/>
        <end position="1855"/>
    </location>
</feature>
<evidence type="ECO:0000313" key="7">
    <source>
        <dbReference type="EMBL" id="GIL82218.1"/>
    </source>
</evidence>
<evidence type="ECO:0000256" key="4">
    <source>
        <dbReference type="ARBA" id="ARBA00022860"/>
    </source>
</evidence>
<dbReference type="Proteomes" id="UP000747110">
    <property type="component" value="Unassembled WGS sequence"/>
</dbReference>
<dbReference type="CDD" id="cd23767">
    <property type="entry name" value="IQCD"/>
    <property type="match status" value="3"/>
</dbReference>
<dbReference type="Gene3D" id="1.20.5.190">
    <property type="match status" value="10"/>
</dbReference>
<evidence type="ECO:0000313" key="8">
    <source>
        <dbReference type="EMBL" id="GIM02312.1"/>
    </source>
</evidence>
<sequence length="1855" mass="209353">MTSVDLQRLICHGDQALARSRGDNPVTLRLIAYGGERPIVTFGAVPPGSVKHAALQLLNDTDLDHVLALEKLPYGISLVEENGIHPNFEAFSVPRRSSRVLRVSWSPDSAVALNDSLRWRMGEGLRQVRLEVRLQGTIPPEVPASARSNRTAGTATAKTADARVQNKHTSTSSVTFKGPPRTLSLARPTLAAATSGTVPVHTPRDNLQRWTGPMESVNAPAMVTSKPSSAPSLASPQPGSGLSGWQAGNTPPRVCSTAEQSRVLDFRRVGCIENKRERALISWMNSEVATLGTAASDVVSRAVEGHVVRRLIGEVTGKAYVYFKRNETFAAMASKIESKIAAKQLTIRDAEHTLSDVRMRQQALDVLTSYHPFWLAVGLQTILGRALVFSQGNMLALMRPGGEVPPFIRAQILEHFLADQDLTSQFRQVAFKQEYWEALGARVLGRVLLMVLLLDTMAQRHDLPAGTPSLFRQDAKIKSSEQVVQEFLQPRLAGAGDVRHSLRMMAYHTEYVQHARDEADFRVHKPVDLRDGTRLAKLLDNLRRQDAINNGSNSQRMISQPSDSAVCHDISRLGSVPPLACSSRSQAPDAELLPSMTFPQNTGKPMDESQMRNNCLRLVRFLQQQAVGLQGLAAGAFTCPRDSGPDGVAKYIAEGLLRVDQKITLGLLWLLAAHYKLRRHVDVRSLEREVARLRRATGQTVAEVAATSGTYFNDVTSQALLQWMRAACAPYGLSVDDFSWSLSDGRVLCFLIHTYMPELLPQSSITSPELPSSVDEMARMTGGAEYVKLETLKAKGWTAVYEMGGAIHDENLAAVYKRSVDANFAAIHAAGEALGVPAMLSAEDYLNDGPDELAAILYVALLAEALLRLTSERRAAYVIMEFLRRRLSWRPGYMRASLERFKADMQRFEAASTIQSFWRMRCQRCRYLTVRRAVHLLQAFARRWVERQRLQKQVHAIVLLQAGWRGHAVRSRLRRQWRSATMIQAAWRGFTVRRALGRLLNAALVIQRHVRTYLASSRCSHKRLVVTQANAALKIQAAWRGYAVRKCFQQLRAAAVTIQAFVRMRQSLTRYHFMLRAVVTIQDSWRIRQEQQSFRKYRRAAICLQRSWRRHMAIQYFRAARAQIVRIQACVRGFLARREASMRLQGVHQIQAAWRAKQARCLAKGRMLELEKSAQNHAAMVLQAAVRGHLVRRQIVLYEGAAVIIQACWRMAFTRRRHEAMCLAAVNIQAAVRSWFVRRRLREQHWAAATIQRFWRSCLEMRAFRAACTAAVIVQTAWRVRRERSRFLTVLRAVVHLQRTWRLRCRTRAAITLQAYWRMVLARRRFIQSRRIIIVLQARYRRRMAMQQLEGTKTAAKVIQQSWRCASARRKVAMRIETYYMDRLRREEERLLEIARHYMLSTAAAKRIQAWWRGFLVRKAFLPKWKRHKELARQQRAAVAIQSAWRGYRARMSYRRFLHAAKVITSVLVPIFRARRELALLRSAHHARVRAAITIQNGVCRWLARRHFLQAVAAAINIQAAWRGYIVRARNAMPRLQAVRRRLEQAMVEARSAPQRQLGNRTREALDVLHRPNKNLSQVLAALEVMEMSTRYSRECCKLITQRGGVTALLRFVKSCNRSKPYGDVLNRTLAVLHNVSRYQDLVPEVYYAEECLTVLSELAQYYRDAEEIFIPTVMLLQRLTATCDLAANIPSTILRHWEGIHQLLSRKADIERKYLERLEGQKGSDVSARESARKLVIVQQQIQALEVLTSRACEALKDGGATASDLTNDQDKDEPTRRVGPGRAGPAAAAGSTQGVLPIPGFKNTLVKNVVQRMASAGTAVSAVRGGAQSGAGGTSSPVQSSRVTRPSSRRTEP</sequence>
<dbReference type="SMART" id="SM00015">
    <property type="entry name" value="IQ"/>
    <property type="match status" value="21"/>
</dbReference>
<dbReference type="Gene3D" id="1.10.418.10">
    <property type="entry name" value="Calponin-like domain"/>
    <property type="match status" value="2"/>
</dbReference>
<keyword evidence="10" id="KW-1185">Reference proteome</keyword>
<dbReference type="InterPro" id="IPR001715">
    <property type="entry name" value="CH_dom"/>
</dbReference>
<dbReference type="GO" id="GO:0005516">
    <property type="term" value="F:calmodulin binding"/>
    <property type="evidence" value="ECO:0007669"/>
    <property type="project" value="UniProtKB-KW"/>
</dbReference>
<evidence type="ECO:0000313" key="10">
    <source>
        <dbReference type="Proteomes" id="UP000747110"/>
    </source>
</evidence>
<dbReference type="GO" id="GO:0051295">
    <property type="term" value="P:establishment of meiotic spindle localization"/>
    <property type="evidence" value="ECO:0007669"/>
    <property type="project" value="TreeGrafter"/>
</dbReference>
<dbReference type="PROSITE" id="PS50096">
    <property type="entry name" value="IQ"/>
    <property type="match status" value="10"/>
</dbReference>
<dbReference type="InterPro" id="IPR051185">
    <property type="entry name" value="ASPM"/>
</dbReference>
<organism evidence="8 9">
    <name type="scientific">Volvox reticuliferus</name>
    <dbReference type="NCBI Taxonomy" id="1737510"/>
    <lineage>
        <taxon>Eukaryota</taxon>
        <taxon>Viridiplantae</taxon>
        <taxon>Chlorophyta</taxon>
        <taxon>core chlorophytes</taxon>
        <taxon>Chlorophyceae</taxon>
        <taxon>CS clade</taxon>
        <taxon>Chlamydomonadales</taxon>
        <taxon>Volvocaceae</taxon>
        <taxon>Volvox</taxon>
    </lineage>
</organism>
<comment type="caution">
    <text evidence="8">The sequence shown here is derived from an EMBL/GenBank/DDBJ whole genome shotgun (WGS) entry which is preliminary data.</text>
</comment>
<feature type="region of interest" description="Disordered" evidence="5">
    <location>
        <begin position="221"/>
        <end position="254"/>
    </location>
</feature>
<accession>A0A8J4G8V6</accession>
<evidence type="ECO:0000256" key="1">
    <source>
        <dbReference type="ARBA" id="ARBA00004496"/>
    </source>
</evidence>
<feature type="region of interest" description="Disordered" evidence="5">
    <location>
        <begin position="140"/>
        <end position="182"/>
    </location>
</feature>
<dbReference type="OrthoDB" id="2148418at2759"/>
<dbReference type="GO" id="GO:0000278">
    <property type="term" value="P:mitotic cell cycle"/>
    <property type="evidence" value="ECO:0007669"/>
    <property type="project" value="TreeGrafter"/>
</dbReference>